<protein>
    <submittedName>
        <fullName evidence="1">Uncharacterized protein</fullName>
    </submittedName>
</protein>
<dbReference type="EMBL" id="FUZU01000001">
    <property type="protein sequence ID" value="SKC46660.1"/>
    <property type="molecule type" value="Genomic_DNA"/>
</dbReference>
<evidence type="ECO:0000313" key="1">
    <source>
        <dbReference type="EMBL" id="SKC46660.1"/>
    </source>
</evidence>
<name>A0A1T5J5H6_9BACT</name>
<organism evidence="1 2">
    <name type="scientific">Ohtaekwangia koreensis</name>
    <dbReference type="NCBI Taxonomy" id="688867"/>
    <lineage>
        <taxon>Bacteria</taxon>
        <taxon>Pseudomonadati</taxon>
        <taxon>Bacteroidota</taxon>
        <taxon>Cytophagia</taxon>
        <taxon>Cytophagales</taxon>
        <taxon>Fulvivirgaceae</taxon>
        <taxon>Ohtaekwangia</taxon>
    </lineage>
</organism>
<reference evidence="1 2" key="1">
    <citation type="submission" date="2017-02" db="EMBL/GenBank/DDBJ databases">
        <authorList>
            <person name="Peterson S.W."/>
        </authorList>
    </citation>
    <scope>NUCLEOTIDE SEQUENCE [LARGE SCALE GENOMIC DNA]</scope>
    <source>
        <strain evidence="1 2">DSM 25262</strain>
    </source>
</reference>
<dbReference type="STRING" id="688867.SAMN05660236_0772"/>
<proteinExistence type="predicted"/>
<evidence type="ECO:0000313" key="2">
    <source>
        <dbReference type="Proteomes" id="UP000190961"/>
    </source>
</evidence>
<sequence>MDGNEQYSTAQAHESFTIPEQAEALIYLAEKIIQQHSQEGPQSPVKPQLIADLNYRISSAKSRHDQGLKYERLMREAFAERDFLLGKHNTLGREERDVKSIIENVVLLLQQHYTDKTGFTNWGLEARSDK</sequence>
<dbReference type="RefSeq" id="WP_079685371.1">
    <property type="nucleotide sequence ID" value="NZ_FUZU01000001.1"/>
</dbReference>
<dbReference type="Proteomes" id="UP000190961">
    <property type="component" value="Unassembled WGS sequence"/>
</dbReference>
<accession>A0A1T5J5H6</accession>
<keyword evidence="2" id="KW-1185">Reference proteome</keyword>
<dbReference type="AlphaFoldDB" id="A0A1T5J5H6"/>
<gene>
    <name evidence="1" type="ORF">SAMN05660236_0772</name>
</gene>